<feature type="compositionally biased region" description="Pro residues" evidence="1">
    <location>
        <begin position="79"/>
        <end position="90"/>
    </location>
</feature>
<organism evidence="2 3">
    <name type="scientific">Petrolisthes manimaculis</name>
    <dbReference type="NCBI Taxonomy" id="1843537"/>
    <lineage>
        <taxon>Eukaryota</taxon>
        <taxon>Metazoa</taxon>
        <taxon>Ecdysozoa</taxon>
        <taxon>Arthropoda</taxon>
        <taxon>Crustacea</taxon>
        <taxon>Multicrustacea</taxon>
        <taxon>Malacostraca</taxon>
        <taxon>Eumalacostraca</taxon>
        <taxon>Eucarida</taxon>
        <taxon>Decapoda</taxon>
        <taxon>Pleocyemata</taxon>
        <taxon>Anomura</taxon>
        <taxon>Galatheoidea</taxon>
        <taxon>Porcellanidae</taxon>
        <taxon>Petrolisthes</taxon>
    </lineage>
</organism>
<evidence type="ECO:0000256" key="1">
    <source>
        <dbReference type="SAM" id="MobiDB-lite"/>
    </source>
</evidence>
<feature type="region of interest" description="Disordered" evidence="1">
    <location>
        <begin position="55"/>
        <end position="110"/>
    </location>
</feature>
<evidence type="ECO:0000313" key="2">
    <source>
        <dbReference type="EMBL" id="KAK4315108.1"/>
    </source>
</evidence>
<evidence type="ECO:0000313" key="3">
    <source>
        <dbReference type="Proteomes" id="UP001292094"/>
    </source>
</evidence>
<proteinExistence type="predicted"/>
<reference evidence="2" key="1">
    <citation type="submission" date="2023-11" db="EMBL/GenBank/DDBJ databases">
        <title>Genome assemblies of two species of porcelain crab, Petrolisthes cinctipes and Petrolisthes manimaculis (Anomura: Porcellanidae).</title>
        <authorList>
            <person name="Angst P."/>
        </authorList>
    </citation>
    <scope>NUCLEOTIDE SEQUENCE</scope>
    <source>
        <strain evidence="2">PB745_02</strain>
        <tissue evidence="2">Gill</tissue>
    </source>
</reference>
<keyword evidence="3" id="KW-1185">Reference proteome</keyword>
<dbReference type="Proteomes" id="UP001292094">
    <property type="component" value="Unassembled WGS sequence"/>
</dbReference>
<dbReference type="AlphaFoldDB" id="A0AAE1U956"/>
<sequence>MLNSNPHFLLSSLAPNPSHSPLYIALTTSCQTCGALYYPPSRSTKLLNSNPHFLLSSPAPTRPTRPPASPHSVLSSPWSPVPAPSPPHQTVPPLSLLGRHTTDTPTQTNTLSSWATKSFHLYTPTHYNGLAPLSRSPPTSSCQN</sequence>
<name>A0AAE1U956_9EUCA</name>
<feature type="compositionally biased region" description="Pro residues" evidence="1">
    <location>
        <begin position="60"/>
        <end position="69"/>
    </location>
</feature>
<gene>
    <name evidence="2" type="ORF">Pmani_013648</name>
</gene>
<dbReference type="EMBL" id="JAWZYT010001143">
    <property type="protein sequence ID" value="KAK4315108.1"/>
    <property type="molecule type" value="Genomic_DNA"/>
</dbReference>
<accession>A0AAE1U956</accession>
<protein>
    <submittedName>
        <fullName evidence="2">Uncharacterized protein</fullName>
    </submittedName>
</protein>
<comment type="caution">
    <text evidence="2">The sequence shown here is derived from an EMBL/GenBank/DDBJ whole genome shotgun (WGS) entry which is preliminary data.</text>
</comment>